<dbReference type="PANTHER" id="PTHR12874:SF9">
    <property type="entry name" value="F-BOX ONLY PROTEIN 48"/>
    <property type="match status" value="1"/>
</dbReference>
<evidence type="ECO:0000313" key="5">
    <source>
        <dbReference type="Proteomes" id="UP001329825"/>
    </source>
</evidence>
<dbReference type="GeneID" id="87955717"/>
<feature type="compositionally biased region" description="Basic and acidic residues" evidence="2">
    <location>
        <begin position="34"/>
        <end position="52"/>
    </location>
</feature>
<evidence type="ECO:0000256" key="2">
    <source>
        <dbReference type="SAM" id="MobiDB-lite"/>
    </source>
</evidence>
<organism evidence="4 5">
    <name type="scientific">Kwoniella shivajii</name>
    <dbReference type="NCBI Taxonomy" id="564305"/>
    <lineage>
        <taxon>Eukaryota</taxon>
        <taxon>Fungi</taxon>
        <taxon>Dikarya</taxon>
        <taxon>Basidiomycota</taxon>
        <taxon>Agaricomycotina</taxon>
        <taxon>Tremellomycetes</taxon>
        <taxon>Tremellales</taxon>
        <taxon>Cryptococcaceae</taxon>
        <taxon>Kwoniella</taxon>
    </lineage>
</organism>
<dbReference type="PANTHER" id="PTHR12874">
    <property type="entry name" value="F-BOX ONLY PROTEIN 48-RELATED"/>
    <property type="match status" value="1"/>
</dbReference>
<dbReference type="Proteomes" id="UP001329825">
    <property type="component" value="Chromosome 4"/>
</dbReference>
<feature type="region of interest" description="Disordered" evidence="2">
    <location>
        <begin position="185"/>
        <end position="205"/>
    </location>
</feature>
<dbReference type="InterPro" id="IPR045464">
    <property type="entry name" value="Hrt3/FBXO9_C"/>
</dbReference>
<evidence type="ECO:0000259" key="3">
    <source>
        <dbReference type="PROSITE" id="PS50181"/>
    </source>
</evidence>
<reference evidence="4 5" key="1">
    <citation type="submission" date="2024-01" db="EMBL/GenBank/DDBJ databases">
        <title>Comparative genomics of Cryptococcus and Kwoniella reveals pathogenesis evolution and contrasting modes of karyotype evolution via chromosome fusion or intercentromeric recombination.</title>
        <authorList>
            <person name="Coelho M.A."/>
            <person name="David-Palma M."/>
            <person name="Shea T."/>
            <person name="Bowers K."/>
            <person name="McGinley-Smith S."/>
            <person name="Mohammad A.W."/>
            <person name="Gnirke A."/>
            <person name="Yurkov A.M."/>
            <person name="Nowrousian M."/>
            <person name="Sun S."/>
            <person name="Cuomo C.A."/>
            <person name="Heitman J."/>
        </authorList>
    </citation>
    <scope>NUCLEOTIDE SEQUENCE [LARGE SCALE GENOMIC DNA]</scope>
    <source>
        <strain evidence="4">CBS 11374</strain>
    </source>
</reference>
<feature type="compositionally biased region" description="Low complexity" evidence="2">
    <location>
        <begin position="134"/>
        <end position="151"/>
    </location>
</feature>
<feature type="region of interest" description="Disordered" evidence="2">
    <location>
        <begin position="1"/>
        <end position="167"/>
    </location>
</feature>
<dbReference type="Gene3D" id="1.20.1280.50">
    <property type="match status" value="1"/>
</dbReference>
<dbReference type="InterPro" id="IPR036047">
    <property type="entry name" value="F-box-like_dom_sf"/>
</dbReference>
<name>A0ABZ1D221_9TREE</name>
<feature type="compositionally biased region" description="Polar residues" evidence="2">
    <location>
        <begin position="331"/>
        <end position="350"/>
    </location>
</feature>
<dbReference type="Pfam" id="PF00646">
    <property type="entry name" value="F-box"/>
    <property type="match status" value="1"/>
</dbReference>
<keyword evidence="1" id="KW-0833">Ubl conjugation pathway</keyword>
<dbReference type="SUPFAM" id="SSF81383">
    <property type="entry name" value="F-box domain"/>
    <property type="match status" value="1"/>
</dbReference>
<feature type="compositionally biased region" description="Basic and acidic residues" evidence="2">
    <location>
        <begin position="59"/>
        <end position="77"/>
    </location>
</feature>
<feature type="domain" description="F-box" evidence="3">
    <location>
        <begin position="389"/>
        <end position="435"/>
    </location>
</feature>
<accession>A0ABZ1D221</accession>
<dbReference type="PROSITE" id="PS50181">
    <property type="entry name" value="FBOX"/>
    <property type="match status" value="1"/>
</dbReference>
<dbReference type="Pfam" id="PF19270">
    <property type="entry name" value="FBO_C"/>
    <property type="match status" value="1"/>
</dbReference>
<feature type="compositionally biased region" description="Low complexity" evidence="2">
    <location>
        <begin position="273"/>
        <end position="286"/>
    </location>
</feature>
<dbReference type="RefSeq" id="XP_062791367.1">
    <property type="nucleotide sequence ID" value="XM_062935316.1"/>
</dbReference>
<keyword evidence="5" id="KW-1185">Reference proteome</keyword>
<evidence type="ECO:0000313" key="4">
    <source>
        <dbReference type="EMBL" id="WRT66627.1"/>
    </source>
</evidence>
<sequence length="674" mass="75928">MDSPIVDSSPPTPSSPDILPEIDRLTLNPQSNEANDKIENVRTDGEKQKEKTIEDDELEKFRAQWREEVKVKSKKNDTPSIGMNTDLTKKGKGKEKGKQLEIPPLATNSKHKGDVIKEDSEIPHTITNEDHQPISKSTSPTSPSKTNKLPSPISPKRNPPLPVIQPLRYKPGQSIDLENLDSELTSSTFTPFKPPSSSSHISGNSFKPIRYTGSIAVGPDGDKNDKERAVQLYTKAVESEQSGKLNDALLLYRKAFKLDDDVDRSYARSLKISSTSQSQAQSKQTQFGRSDIQNDLPPTPSSSDIISPTPPSVEPYSFARHIQMAPDYEKASSSTTLTSEQSPTTSTMTKPITPIDSPPISLSPLTAMFQSLIIPPNEIQFVAAEEDLPCPISNLPNELFEPILNRLDVTSIERFGSTCWRARYLTQYSNVWKRIAERIYIPPSILPLPEIFSEEDEQDQGGHVLNPTKEETMPYTVPVEVIQAKDLAKRHRNEWRTTFVEEERVRMDGCYIAVCHYIRPGAGEEWVTITHMITYHRFLRFYPDGNVISFLTTDHPSEIVPNLKPSIRGKGLHFGRWKLIRSDSIPTSPNDISSRGKRIARILVTDLTEPGIENPKYEFEMELALKSTGRGRWNKLEIIEYRSINLLTGEVLALALKHQKPFYFSKVRSYNPLL</sequence>
<dbReference type="EMBL" id="CP141884">
    <property type="protein sequence ID" value="WRT66627.1"/>
    <property type="molecule type" value="Genomic_DNA"/>
</dbReference>
<gene>
    <name evidence="4" type="ORF">IL334_003586</name>
</gene>
<protein>
    <recommendedName>
        <fullName evidence="3">F-box domain-containing protein</fullName>
    </recommendedName>
</protein>
<proteinExistence type="predicted"/>
<dbReference type="InterPro" id="IPR001810">
    <property type="entry name" value="F-box_dom"/>
</dbReference>
<feature type="region of interest" description="Disordered" evidence="2">
    <location>
        <begin position="328"/>
        <end position="355"/>
    </location>
</feature>
<feature type="region of interest" description="Disordered" evidence="2">
    <location>
        <begin position="270"/>
        <end position="313"/>
    </location>
</feature>
<evidence type="ECO:0000256" key="1">
    <source>
        <dbReference type="ARBA" id="ARBA00022786"/>
    </source>
</evidence>
<feature type="compositionally biased region" description="Basic and acidic residues" evidence="2">
    <location>
        <begin position="111"/>
        <end position="133"/>
    </location>
</feature>